<keyword evidence="2" id="KW-0255">Endonuclease</keyword>
<feature type="region of interest" description="Disordered" evidence="4">
    <location>
        <begin position="215"/>
        <end position="275"/>
    </location>
</feature>
<dbReference type="SUPFAM" id="SSF50199">
    <property type="entry name" value="Staphylococcal nuclease"/>
    <property type="match status" value="1"/>
</dbReference>
<keyword evidence="3 6" id="KW-0378">Hydrolase</keyword>
<dbReference type="Gene3D" id="2.40.50.90">
    <property type="match status" value="1"/>
</dbReference>
<evidence type="ECO:0000259" key="5">
    <source>
        <dbReference type="PROSITE" id="PS50830"/>
    </source>
</evidence>
<evidence type="ECO:0000256" key="3">
    <source>
        <dbReference type="ARBA" id="ARBA00022801"/>
    </source>
</evidence>
<evidence type="ECO:0000313" key="7">
    <source>
        <dbReference type="EMBL" id="KRU13448.1"/>
    </source>
</evidence>
<accession>A0A0H3J1E6</accession>
<proteinExistence type="predicted"/>
<evidence type="ECO:0000313" key="8">
    <source>
        <dbReference type="Proteomes" id="UP000028042"/>
    </source>
</evidence>
<dbReference type="KEGG" id="cpat:CLPA_c04520"/>
<reference evidence="7" key="2">
    <citation type="submission" date="2015-10" db="EMBL/GenBank/DDBJ databases">
        <title>Improved Draft Genome Sequence of Clostridium pasteurianum Strain ATCC 6013 (DSM 525) Using a Hybrid Next-Generation Sequencing Approach.</title>
        <authorList>
            <person name="Pyne M.E."/>
            <person name="Utturkar S.M."/>
            <person name="Brown S.D."/>
            <person name="Moo-Young M."/>
            <person name="Chung D.A."/>
            <person name="Chou P.C."/>
        </authorList>
    </citation>
    <scope>NUCLEOTIDE SEQUENCE</scope>
    <source>
        <strain evidence="7">ATCC 6013</strain>
    </source>
</reference>
<feature type="region of interest" description="Disordered" evidence="4">
    <location>
        <begin position="34"/>
        <end position="60"/>
    </location>
</feature>
<reference evidence="6 9" key="1">
    <citation type="journal article" date="2015" name="Genome Announc.">
        <title>Complete Genome Sequence of the Nitrogen-Fixing and Solvent-Producing Clostridium pasteurianum DSM 525.</title>
        <authorList>
            <person name="Poehlein A."/>
            <person name="Grosse-Honebrink A."/>
            <person name="Zhang Y."/>
            <person name="Minton N.P."/>
            <person name="Daniel R."/>
        </authorList>
    </citation>
    <scope>NUCLEOTIDE SEQUENCE [LARGE SCALE GENOMIC DNA]</scope>
    <source>
        <strain evidence="6">DSM 525</strain>
        <strain evidence="9">DSM 525 / ATCC 6013</strain>
    </source>
</reference>
<dbReference type="AlphaFoldDB" id="A0A0H3J1E6"/>
<evidence type="ECO:0000256" key="2">
    <source>
        <dbReference type="ARBA" id="ARBA00022759"/>
    </source>
</evidence>
<dbReference type="EMBL" id="CP009268">
    <property type="protein sequence ID" value="AJA50540.1"/>
    <property type="molecule type" value="Genomic_DNA"/>
</dbReference>
<dbReference type="SMART" id="SM00318">
    <property type="entry name" value="SNc"/>
    <property type="match status" value="1"/>
</dbReference>
<dbReference type="PROSITE" id="PS51257">
    <property type="entry name" value="PROKAR_LIPOPROTEIN"/>
    <property type="match status" value="1"/>
</dbReference>
<evidence type="ECO:0000313" key="9">
    <source>
        <dbReference type="Proteomes" id="UP000030905"/>
    </source>
</evidence>
<evidence type="ECO:0000256" key="1">
    <source>
        <dbReference type="ARBA" id="ARBA00022722"/>
    </source>
</evidence>
<dbReference type="EC" id="3.1.31.1" evidence="6"/>
<dbReference type="GO" id="GO:1990599">
    <property type="term" value="F:3' overhang single-stranded DNA endodeoxyribonuclease activity"/>
    <property type="evidence" value="ECO:0007669"/>
    <property type="project" value="UniProtKB-EC"/>
</dbReference>
<dbReference type="Proteomes" id="UP000028042">
    <property type="component" value="Unassembled WGS sequence"/>
</dbReference>
<feature type="domain" description="TNase-like" evidence="5">
    <location>
        <begin position="71"/>
        <end position="207"/>
    </location>
</feature>
<evidence type="ECO:0000256" key="4">
    <source>
        <dbReference type="SAM" id="MobiDB-lite"/>
    </source>
</evidence>
<dbReference type="EMBL" id="JPGY02000001">
    <property type="protein sequence ID" value="KRU13448.1"/>
    <property type="molecule type" value="Genomic_DNA"/>
</dbReference>
<dbReference type="PATRIC" id="fig|1262449.3.peg.344"/>
<protein>
    <submittedName>
        <fullName evidence="7">Nuclease (SNase domain-containing protein)</fullName>
    </submittedName>
    <submittedName>
        <fullName evidence="6">Thermonuclease</fullName>
        <ecNumber evidence="6">3.1.31.1</ecNumber>
    </submittedName>
</protein>
<feature type="compositionally biased region" description="Low complexity" evidence="4">
    <location>
        <begin position="219"/>
        <end position="257"/>
    </location>
</feature>
<reference evidence="7 8" key="3">
    <citation type="journal article" name="Genome Announc.">
        <title>Improved Draft Genome Sequence of Clostridium pasteurianum Strain ATCC 6013 (DSM 525) Using a Hybrid Next-Generation Sequencing Approach.</title>
        <authorList>
            <person name="Pyne M.E."/>
            <person name="Utturkar S."/>
            <person name="Brown S.D."/>
            <person name="Moo-Young M."/>
            <person name="Chung D.A."/>
            <person name="Chou C.P."/>
        </authorList>
    </citation>
    <scope>NUCLEOTIDE SEQUENCE [LARGE SCALE GENOMIC DNA]</scope>
    <source>
        <strain evidence="7 8">ATCC 6013</strain>
    </source>
</reference>
<keyword evidence="1" id="KW-0540">Nuclease</keyword>
<dbReference type="Pfam" id="PF00565">
    <property type="entry name" value="SNase"/>
    <property type="match status" value="1"/>
</dbReference>
<dbReference type="RefSeq" id="WP_004455127.1">
    <property type="nucleotide sequence ID" value="NZ_ANZB01000001.1"/>
</dbReference>
<dbReference type="eggNOG" id="COG1525">
    <property type="taxonomic scope" value="Bacteria"/>
</dbReference>
<dbReference type="GeneID" id="93072692"/>
<dbReference type="eggNOG" id="COG2333">
    <property type="taxonomic scope" value="Bacteria"/>
</dbReference>
<dbReference type="PANTHER" id="PTHR12302">
    <property type="entry name" value="EBNA2 BINDING PROTEIN P100"/>
    <property type="match status" value="1"/>
</dbReference>
<name>A0A0H3J1E6_CLOPA</name>
<dbReference type="KEGG" id="cpae:CPAST_c04520"/>
<feature type="compositionally biased region" description="Polar residues" evidence="4">
    <location>
        <begin position="35"/>
        <end position="60"/>
    </location>
</feature>
<evidence type="ECO:0000313" key="6">
    <source>
        <dbReference type="EMBL" id="AJA50540.1"/>
    </source>
</evidence>
<dbReference type="PROSITE" id="PS50830">
    <property type="entry name" value="TNASE_3"/>
    <property type="match status" value="1"/>
</dbReference>
<dbReference type="PANTHER" id="PTHR12302:SF3">
    <property type="entry name" value="SERINE_THREONINE-PROTEIN KINASE 31"/>
    <property type="match status" value="1"/>
</dbReference>
<dbReference type="InterPro" id="IPR016071">
    <property type="entry name" value="Staphylococal_nuclease_OB-fold"/>
</dbReference>
<keyword evidence="9" id="KW-1185">Reference proteome</keyword>
<dbReference type="InterPro" id="IPR035437">
    <property type="entry name" value="SNase_OB-fold_sf"/>
</dbReference>
<dbReference type="Proteomes" id="UP000030905">
    <property type="component" value="Chromosome"/>
</dbReference>
<organism evidence="6 9">
    <name type="scientific">Clostridium pasteurianum DSM 525 = ATCC 6013</name>
    <dbReference type="NCBI Taxonomy" id="1262449"/>
    <lineage>
        <taxon>Bacteria</taxon>
        <taxon>Bacillati</taxon>
        <taxon>Bacillota</taxon>
        <taxon>Clostridia</taxon>
        <taxon>Eubacteriales</taxon>
        <taxon>Clostridiaceae</taxon>
        <taxon>Clostridium</taxon>
    </lineage>
</organism>
<sequence>MNFKSKINNTALVVILLICFLFISGCSGEKVSANAPENSSSNLSTQNIENNSASKNALSSQEKSASISKLNLKEAKISRVVDGDTVELSEGTKIRLIGVNSPESTTRTEPYGKEASNYTKSSLTGKTVYLEKDVSETDQYGRLLRYVWIDVPKEITDSEIKTKMFNAILVENGYAQVSTYPPDVKYRDYFTKYNMDARNAKKGLWTIDPNGTTKGDALSNSNNNLSSSSNKSNSTSSFSTSSKNEDSSINTSYPSSSNETKSSKGLIKGNINSKGEKIYHVPGGQFYDKTNAEQWFNTEQEAQAAGYRKSKR</sequence>
<gene>
    <name evidence="6" type="primary">nucH</name>
    <name evidence="6" type="ORF">CLPA_c04520</name>
    <name evidence="7" type="ORF">CP6013_02696</name>
</gene>